<feature type="transmembrane region" description="Helical" evidence="6">
    <location>
        <begin position="126"/>
        <end position="145"/>
    </location>
</feature>
<evidence type="ECO:0000313" key="8">
    <source>
        <dbReference type="EMBL" id="WPZ20919.1"/>
    </source>
</evidence>
<reference evidence="8 9" key="1">
    <citation type="submission" date="2023-11" db="EMBL/GenBank/DDBJ databases">
        <title>From the Deep-Sea to the Surface: Bacterial Genomes Isolated from the Moytirra Hydrothermal Vent Plume.</title>
        <authorList>
            <person name="Major S.R."/>
        </authorList>
    </citation>
    <scope>NUCLEOTIDE SEQUENCE [LARGE SCALE GENOMIC DNA]</scope>
    <source>
        <strain evidence="8 9">OXR-9</strain>
    </source>
</reference>
<feature type="domain" description="EamA" evidence="7">
    <location>
        <begin position="151"/>
        <end position="286"/>
    </location>
</feature>
<dbReference type="PANTHER" id="PTHR22911">
    <property type="entry name" value="ACYL-MALONYL CONDENSING ENZYME-RELATED"/>
    <property type="match status" value="1"/>
</dbReference>
<evidence type="ECO:0000256" key="1">
    <source>
        <dbReference type="ARBA" id="ARBA00004141"/>
    </source>
</evidence>
<proteinExistence type="inferred from homology"/>
<organism evidence="8 9">
    <name type="scientific">Sulfitobacter faviae</name>
    <dbReference type="NCBI Taxonomy" id="1775881"/>
    <lineage>
        <taxon>Bacteria</taxon>
        <taxon>Pseudomonadati</taxon>
        <taxon>Pseudomonadota</taxon>
        <taxon>Alphaproteobacteria</taxon>
        <taxon>Rhodobacterales</taxon>
        <taxon>Roseobacteraceae</taxon>
        <taxon>Sulfitobacter</taxon>
    </lineage>
</organism>
<feature type="transmembrane region" description="Helical" evidence="6">
    <location>
        <begin position="272"/>
        <end position="289"/>
    </location>
</feature>
<keyword evidence="9" id="KW-1185">Reference proteome</keyword>
<evidence type="ECO:0000256" key="5">
    <source>
        <dbReference type="ARBA" id="ARBA00023136"/>
    </source>
</evidence>
<dbReference type="SUPFAM" id="SSF103481">
    <property type="entry name" value="Multidrug resistance efflux transporter EmrE"/>
    <property type="match status" value="2"/>
</dbReference>
<evidence type="ECO:0000256" key="2">
    <source>
        <dbReference type="ARBA" id="ARBA00009853"/>
    </source>
</evidence>
<keyword evidence="3 6" id="KW-0812">Transmembrane</keyword>
<evidence type="ECO:0000256" key="3">
    <source>
        <dbReference type="ARBA" id="ARBA00022692"/>
    </source>
</evidence>
<dbReference type="RefSeq" id="WP_322328064.1">
    <property type="nucleotide sequence ID" value="NZ_CP139725.1"/>
</dbReference>
<feature type="transmembrane region" description="Helical" evidence="6">
    <location>
        <begin position="217"/>
        <end position="238"/>
    </location>
</feature>
<feature type="transmembrane region" description="Helical" evidence="6">
    <location>
        <begin position="151"/>
        <end position="168"/>
    </location>
</feature>
<feature type="transmembrane region" description="Helical" evidence="6">
    <location>
        <begin position="7"/>
        <end position="27"/>
    </location>
</feature>
<sequence length="308" mass="32946">MQQDRPLIGIALMMGFCIVAPVGDAVAKLLGASVPLGQVVLLRFAIQALILIPIVWYSGRIWHMRGRVLRLTFLRTLLHMAGIAAMFSALKYLPLADAVAIAFVMPFFMLLLGKFILNEEVGPKRLGASIVGFLGTLLIVQPSFADVGWPALLPVVVAVVFSFFMLVTRQIAKETDPISLQAVSGVMAVVVILPLLALGTMTQIAPLRLIQPDALDWTLLLGIGVLGTVAHLLMTWSLRFAPSATLAPMQYLEIPFATLLGLLIFSDLPNPLAGLGILITVGAGLYIVMRERATARALAAAVAPPVAP</sequence>
<dbReference type="PANTHER" id="PTHR22911:SF6">
    <property type="entry name" value="SOLUTE CARRIER FAMILY 35 MEMBER G1"/>
    <property type="match status" value="1"/>
</dbReference>
<keyword evidence="4 6" id="KW-1133">Transmembrane helix</keyword>
<dbReference type="InterPro" id="IPR037185">
    <property type="entry name" value="EmrE-like"/>
</dbReference>
<evidence type="ECO:0000256" key="6">
    <source>
        <dbReference type="SAM" id="Phobius"/>
    </source>
</evidence>
<accession>A0ABZ0UWZ1</accession>
<feature type="transmembrane region" description="Helical" evidence="6">
    <location>
        <begin position="98"/>
        <end position="117"/>
    </location>
</feature>
<feature type="transmembrane region" description="Helical" evidence="6">
    <location>
        <begin position="250"/>
        <end position="266"/>
    </location>
</feature>
<feature type="domain" description="EamA" evidence="7">
    <location>
        <begin position="8"/>
        <end position="140"/>
    </location>
</feature>
<comment type="subcellular location">
    <subcellularLocation>
        <location evidence="1">Membrane</location>
        <topology evidence="1">Multi-pass membrane protein</topology>
    </subcellularLocation>
</comment>
<comment type="similarity">
    <text evidence="2">Belongs to the drug/metabolite transporter (DMT) superfamily. 10 TMS drug/metabolite exporter (DME) (TC 2.A.7.3) family.</text>
</comment>
<evidence type="ECO:0000313" key="9">
    <source>
        <dbReference type="Proteomes" id="UP001326567"/>
    </source>
</evidence>
<dbReference type="EMBL" id="CP139725">
    <property type="protein sequence ID" value="WPZ20919.1"/>
    <property type="molecule type" value="Genomic_DNA"/>
</dbReference>
<evidence type="ECO:0000256" key="4">
    <source>
        <dbReference type="ARBA" id="ARBA00022989"/>
    </source>
</evidence>
<gene>
    <name evidence="8" type="ORF">T7987_12120</name>
</gene>
<feature type="transmembrane region" description="Helical" evidence="6">
    <location>
        <begin position="39"/>
        <end position="59"/>
    </location>
</feature>
<dbReference type="Pfam" id="PF00892">
    <property type="entry name" value="EamA"/>
    <property type="match status" value="2"/>
</dbReference>
<feature type="transmembrane region" description="Helical" evidence="6">
    <location>
        <begin position="71"/>
        <end position="92"/>
    </location>
</feature>
<evidence type="ECO:0000259" key="7">
    <source>
        <dbReference type="Pfam" id="PF00892"/>
    </source>
</evidence>
<feature type="transmembrane region" description="Helical" evidence="6">
    <location>
        <begin position="180"/>
        <end position="205"/>
    </location>
</feature>
<protein>
    <submittedName>
        <fullName evidence="8">DMT family transporter</fullName>
    </submittedName>
</protein>
<dbReference type="InterPro" id="IPR000620">
    <property type="entry name" value="EamA_dom"/>
</dbReference>
<name>A0ABZ0UWZ1_9RHOB</name>
<keyword evidence="5 6" id="KW-0472">Membrane</keyword>
<dbReference type="Proteomes" id="UP001326567">
    <property type="component" value="Chromosome"/>
</dbReference>